<protein>
    <submittedName>
        <fullName evidence="1">Uncharacterized protein</fullName>
    </submittedName>
</protein>
<organism evidence="1 2">
    <name type="scientific">Pochonia chlamydosporia 170</name>
    <dbReference type="NCBI Taxonomy" id="1380566"/>
    <lineage>
        <taxon>Eukaryota</taxon>
        <taxon>Fungi</taxon>
        <taxon>Dikarya</taxon>
        <taxon>Ascomycota</taxon>
        <taxon>Pezizomycotina</taxon>
        <taxon>Sordariomycetes</taxon>
        <taxon>Hypocreomycetidae</taxon>
        <taxon>Hypocreales</taxon>
        <taxon>Clavicipitaceae</taxon>
        <taxon>Pochonia</taxon>
    </lineage>
</organism>
<evidence type="ECO:0000313" key="1">
    <source>
        <dbReference type="EMBL" id="OWT43155.1"/>
    </source>
</evidence>
<dbReference type="EMBL" id="LSBJ02000003">
    <property type="protein sequence ID" value="OWT43155.1"/>
    <property type="molecule type" value="Genomic_DNA"/>
</dbReference>
<keyword evidence="2" id="KW-1185">Reference proteome</keyword>
<comment type="caution">
    <text evidence="1">The sequence shown here is derived from an EMBL/GenBank/DDBJ whole genome shotgun (WGS) entry which is preliminary data.</text>
</comment>
<dbReference type="AlphaFoldDB" id="A0A219ASG4"/>
<sequence length="239" mass="25967">MSEVSNIAVVFWRGQRGQHGNVDTKANGVMRMRVLLQGFKSIEPRKRYRVSRCRNAFGHSLEFDGLETQPPIEITDASCTTQVSLDAATPSLVGEEAEHNYWHATISMPEIQPMVGQGGRANAVDSPRQRLSHTWIKCSRCIEGGTVCAALLTALVKPTLVKSSRHSDVCIVSGSPGIVNSLASETLNAEIREDETTNACPLMNSTGFISTTNSNMGQCLAKTGWLSEMFWSATPPAAK</sequence>
<gene>
    <name evidence="1" type="ORF">VFPPC_17669</name>
</gene>
<dbReference type="GeneID" id="33936600"/>
<evidence type="ECO:0000313" key="2">
    <source>
        <dbReference type="Proteomes" id="UP000078397"/>
    </source>
</evidence>
<dbReference type="RefSeq" id="XP_022285604.1">
    <property type="nucleotide sequence ID" value="XM_022429358.1"/>
</dbReference>
<name>A0A219ASG4_METCM</name>
<dbReference type="Proteomes" id="UP000078397">
    <property type="component" value="Unassembled WGS sequence"/>
</dbReference>
<dbReference type="KEGG" id="pchm:VFPPC_17669"/>
<accession>A0A219ASG4</accession>
<proteinExistence type="predicted"/>
<reference evidence="1 2" key="1">
    <citation type="journal article" date="2016" name="PLoS Pathog.">
        <title>Biosynthesis of antibiotic leucinostatins in bio-control fungus Purpureocillium lilacinum and their inhibition on phytophthora revealed by genome mining.</title>
        <authorList>
            <person name="Wang G."/>
            <person name="Liu Z."/>
            <person name="Lin R."/>
            <person name="Li E."/>
            <person name="Mao Z."/>
            <person name="Ling J."/>
            <person name="Yang Y."/>
            <person name="Yin W.B."/>
            <person name="Xie B."/>
        </authorList>
    </citation>
    <scope>NUCLEOTIDE SEQUENCE [LARGE SCALE GENOMIC DNA]</scope>
    <source>
        <strain evidence="1">170</strain>
    </source>
</reference>